<feature type="chain" id="PRO_5006624020" description="Peptidase MA-like domain-containing protein" evidence="1">
    <location>
        <begin position="33"/>
        <end position="315"/>
    </location>
</feature>
<gene>
    <name evidence="2" type="ORF">COMA1_20474</name>
</gene>
<sequence>MRVLSGAGCPPVRMKCFTIRCFLLWCCWWVSAASVEAGVRSHDEQENGSRSWERLLVEAERLQVPTKFLRAVPPDFIHFEFDELRTYAAEYHPGEHRMLLNRTLSLNAAGRVLKPLGRMTHKELEVFSHELFHAYMDYITVRDVQLGELGRDSETLLRFAKEQQVCRYGEVMITPIVQRMDEVESRYLTEAESWEALNETWAVFVGWVVWNQLELRQQRGKSTFRGGQDAYQWIPRFKRAFENGEFRGYYVPEEPDERRLAQKRYLAKSSQLSLEEAITIMEQAFGFSSDFVKIVDASFGPAWRATCVTGKDRAN</sequence>
<dbReference type="Proteomes" id="UP000199032">
    <property type="component" value="Unassembled WGS sequence"/>
</dbReference>
<keyword evidence="1" id="KW-0732">Signal</keyword>
<protein>
    <recommendedName>
        <fullName evidence="4">Peptidase MA-like domain-containing protein</fullName>
    </recommendedName>
</protein>
<dbReference type="RefSeq" id="WP_090748317.1">
    <property type="nucleotide sequence ID" value="NZ_CZQA01000008.1"/>
</dbReference>
<name>A0A0S4LGZ0_9BACT</name>
<evidence type="ECO:0000256" key="1">
    <source>
        <dbReference type="SAM" id="SignalP"/>
    </source>
</evidence>
<organism evidence="2 3">
    <name type="scientific">Candidatus Nitrospira nitrosa</name>
    <dbReference type="NCBI Taxonomy" id="1742972"/>
    <lineage>
        <taxon>Bacteria</taxon>
        <taxon>Pseudomonadati</taxon>
        <taxon>Nitrospirota</taxon>
        <taxon>Nitrospiria</taxon>
        <taxon>Nitrospirales</taxon>
        <taxon>Nitrospiraceae</taxon>
        <taxon>Nitrospira</taxon>
    </lineage>
</organism>
<evidence type="ECO:0008006" key="4">
    <source>
        <dbReference type="Google" id="ProtNLM"/>
    </source>
</evidence>
<proteinExistence type="predicted"/>
<dbReference type="AlphaFoldDB" id="A0A0S4LGZ0"/>
<feature type="signal peptide" evidence="1">
    <location>
        <begin position="1"/>
        <end position="32"/>
    </location>
</feature>
<evidence type="ECO:0000313" key="2">
    <source>
        <dbReference type="EMBL" id="CUS35832.1"/>
    </source>
</evidence>
<reference evidence="2 3" key="1">
    <citation type="submission" date="2015-10" db="EMBL/GenBank/DDBJ databases">
        <authorList>
            <person name="Gilbert D.G."/>
        </authorList>
    </citation>
    <scope>NUCLEOTIDE SEQUENCE [LARGE SCALE GENOMIC DNA]</scope>
    <source>
        <strain evidence="2">COMA1</strain>
    </source>
</reference>
<dbReference type="EMBL" id="CZQA01000008">
    <property type="protein sequence ID" value="CUS35832.1"/>
    <property type="molecule type" value="Genomic_DNA"/>
</dbReference>
<keyword evidence="3" id="KW-1185">Reference proteome</keyword>
<evidence type="ECO:0000313" key="3">
    <source>
        <dbReference type="Proteomes" id="UP000199032"/>
    </source>
</evidence>
<dbReference type="OrthoDB" id="9789271at2"/>
<dbReference type="STRING" id="1742972.COMA1_20474"/>
<accession>A0A0S4LGZ0</accession>